<keyword evidence="2" id="KW-1185">Reference proteome</keyword>
<evidence type="ECO:0000313" key="2">
    <source>
        <dbReference type="Proteomes" id="UP000297245"/>
    </source>
</evidence>
<organism evidence="1 2">
    <name type="scientific">Dendrothele bispora (strain CBS 962.96)</name>
    <dbReference type="NCBI Taxonomy" id="1314807"/>
    <lineage>
        <taxon>Eukaryota</taxon>
        <taxon>Fungi</taxon>
        <taxon>Dikarya</taxon>
        <taxon>Basidiomycota</taxon>
        <taxon>Agaricomycotina</taxon>
        <taxon>Agaricomycetes</taxon>
        <taxon>Agaricomycetidae</taxon>
        <taxon>Agaricales</taxon>
        <taxon>Agaricales incertae sedis</taxon>
        <taxon>Dendrothele</taxon>
    </lineage>
</organism>
<protein>
    <submittedName>
        <fullName evidence="1">Uncharacterized protein</fullName>
    </submittedName>
</protein>
<dbReference type="AlphaFoldDB" id="A0A4S8MGF2"/>
<accession>A0A4S8MGF2</accession>
<sequence length="257" mass="28809">MCLGFDIILQQVSDTAKLLPPLATTSFTLDIQRTFSQWECSRSYIVIHDFVTKALPTITDILFHHELGLIQEDCDTAENTELSQQRKAYTNRRTGRRHEGAHIDASDNNLHIIPPDIVTSITGAAPGNENFLLAEISQYPKSVAEETKRCFKQTILDIFIVLHLCKPLEIPRLQTGHGQLDSCIVHGAVLSRIVSHVGTEAILCSPDLSFIVDSPQLLFKGAGGFRQQCFWTLARKNETETLQPLDEFLEKLPQPMT</sequence>
<gene>
    <name evidence="1" type="ORF">K435DRAFT_853448</name>
</gene>
<dbReference type="Proteomes" id="UP000297245">
    <property type="component" value="Unassembled WGS sequence"/>
</dbReference>
<name>A0A4S8MGF2_DENBC</name>
<dbReference type="EMBL" id="ML179085">
    <property type="protein sequence ID" value="THV01750.1"/>
    <property type="molecule type" value="Genomic_DNA"/>
</dbReference>
<proteinExistence type="predicted"/>
<reference evidence="1 2" key="1">
    <citation type="journal article" date="2019" name="Nat. Ecol. Evol.">
        <title>Megaphylogeny resolves global patterns of mushroom evolution.</title>
        <authorList>
            <person name="Varga T."/>
            <person name="Krizsan K."/>
            <person name="Foldi C."/>
            <person name="Dima B."/>
            <person name="Sanchez-Garcia M."/>
            <person name="Sanchez-Ramirez S."/>
            <person name="Szollosi G.J."/>
            <person name="Szarkandi J.G."/>
            <person name="Papp V."/>
            <person name="Albert L."/>
            <person name="Andreopoulos W."/>
            <person name="Angelini C."/>
            <person name="Antonin V."/>
            <person name="Barry K.W."/>
            <person name="Bougher N.L."/>
            <person name="Buchanan P."/>
            <person name="Buyck B."/>
            <person name="Bense V."/>
            <person name="Catcheside P."/>
            <person name="Chovatia M."/>
            <person name="Cooper J."/>
            <person name="Damon W."/>
            <person name="Desjardin D."/>
            <person name="Finy P."/>
            <person name="Geml J."/>
            <person name="Haridas S."/>
            <person name="Hughes K."/>
            <person name="Justo A."/>
            <person name="Karasinski D."/>
            <person name="Kautmanova I."/>
            <person name="Kiss B."/>
            <person name="Kocsube S."/>
            <person name="Kotiranta H."/>
            <person name="LaButti K.M."/>
            <person name="Lechner B.E."/>
            <person name="Liimatainen K."/>
            <person name="Lipzen A."/>
            <person name="Lukacs Z."/>
            <person name="Mihaltcheva S."/>
            <person name="Morgado L.N."/>
            <person name="Niskanen T."/>
            <person name="Noordeloos M.E."/>
            <person name="Ohm R.A."/>
            <person name="Ortiz-Santana B."/>
            <person name="Ovrebo C."/>
            <person name="Racz N."/>
            <person name="Riley R."/>
            <person name="Savchenko A."/>
            <person name="Shiryaev A."/>
            <person name="Soop K."/>
            <person name="Spirin V."/>
            <person name="Szebenyi C."/>
            <person name="Tomsovsky M."/>
            <person name="Tulloss R.E."/>
            <person name="Uehling J."/>
            <person name="Grigoriev I.V."/>
            <person name="Vagvolgyi C."/>
            <person name="Papp T."/>
            <person name="Martin F.M."/>
            <person name="Miettinen O."/>
            <person name="Hibbett D.S."/>
            <person name="Nagy L.G."/>
        </authorList>
    </citation>
    <scope>NUCLEOTIDE SEQUENCE [LARGE SCALE GENOMIC DNA]</scope>
    <source>
        <strain evidence="1 2">CBS 962.96</strain>
    </source>
</reference>
<evidence type="ECO:0000313" key="1">
    <source>
        <dbReference type="EMBL" id="THV01750.1"/>
    </source>
</evidence>